<dbReference type="GO" id="GO:0008233">
    <property type="term" value="F:peptidase activity"/>
    <property type="evidence" value="ECO:0007669"/>
    <property type="project" value="UniProtKB-KW"/>
</dbReference>
<evidence type="ECO:0000256" key="6">
    <source>
        <dbReference type="ARBA" id="ARBA00023136"/>
    </source>
</evidence>
<keyword evidence="10" id="KW-1185">Reference proteome</keyword>
<keyword evidence="5 7" id="KW-1133">Transmembrane helix</keyword>
<dbReference type="GO" id="GO:0006508">
    <property type="term" value="P:proteolysis"/>
    <property type="evidence" value="ECO:0007669"/>
    <property type="project" value="UniProtKB-KW"/>
</dbReference>
<sequence length="302" mass="32222">MEASSTPTPGDGQAEASVCYRHPGVETHVRCTRCERRICPDCMRDAAVGYQCPECVSEGNKGVRHARTAFGGTIRRDFTPVVTYTLIALNVLLYGMELLGGDEFVGRFSVWGGAIEMSGGALYVYPDAGIAGGEWYRLLTGAFLHQLPGNGVGPGHLLMNMLLLWALGPEVEKELGRARYLALYLISALGGSVLAYVISPDQAAVGASGALFGLIAAFYLLTRRLGRPETSILLITLVWLVVSVGFTSWQGHLGGLLAGGATAWFFAYAPQKHRTWLHIAGPALVLVLLVAATVVRTASLTA</sequence>
<feature type="transmembrane region" description="Helical" evidence="7">
    <location>
        <begin position="151"/>
        <end position="168"/>
    </location>
</feature>
<feature type="transmembrane region" description="Helical" evidence="7">
    <location>
        <begin position="180"/>
        <end position="198"/>
    </location>
</feature>
<comment type="similarity">
    <text evidence="2">Belongs to the peptidase S54 family.</text>
</comment>
<keyword evidence="3 7" id="KW-0812">Transmembrane</keyword>
<dbReference type="InterPro" id="IPR035952">
    <property type="entry name" value="Rhomboid-like_sf"/>
</dbReference>
<feature type="transmembrane region" description="Helical" evidence="7">
    <location>
        <begin position="78"/>
        <end position="96"/>
    </location>
</feature>
<dbReference type="PANTHER" id="PTHR43731:SF14">
    <property type="entry name" value="PRESENILIN-ASSOCIATED RHOMBOID-LIKE PROTEIN, MITOCHONDRIAL"/>
    <property type="match status" value="1"/>
</dbReference>
<dbReference type="Gene3D" id="1.20.1540.10">
    <property type="entry name" value="Rhomboid-like"/>
    <property type="match status" value="1"/>
</dbReference>
<dbReference type="Proteomes" id="UP001596413">
    <property type="component" value="Unassembled WGS sequence"/>
</dbReference>
<accession>A0ABW2G9J0</accession>
<evidence type="ECO:0000313" key="9">
    <source>
        <dbReference type="EMBL" id="MFC7216649.1"/>
    </source>
</evidence>
<evidence type="ECO:0000256" key="1">
    <source>
        <dbReference type="ARBA" id="ARBA00004141"/>
    </source>
</evidence>
<evidence type="ECO:0000256" key="4">
    <source>
        <dbReference type="ARBA" id="ARBA00022801"/>
    </source>
</evidence>
<comment type="subcellular location">
    <subcellularLocation>
        <location evidence="1">Membrane</location>
        <topology evidence="1">Multi-pass membrane protein</topology>
    </subcellularLocation>
</comment>
<feature type="domain" description="Peptidase S54 rhomboid" evidence="8">
    <location>
        <begin position="133"/>
        <end position="267"/>
    </location>
</feature>
<keyword evidence="4 9" id="KW-0378">Hydrolase</keyword>
<dbReference type="EC" id="3.4.21.-" evidence="9"/>
<dbReference type="SUPFAM" id="SSF144091">
    <property type="entry name" value="Rhomboid-like"/>
    <property type="match status" value="1"/>
</dbReference>
<name>A0ABW2G9J0_9ACTN</name>
<dbReference type="PANTHER" id="PTHR43731">
    <property type="entry name" value="RHOMBOID PROTEASE"/>
    <property type="match status" value="1"/>
</dbReference>
<evidence type="ECO:0000256" key="7">
    <source>
        <dbReference type="SAM" id="Phobius"/>
    </source>
</evidence>
<evidence type="ECO:0000313" key="10">
    <source>
        <dbReference type="Proteomes" id="UP001596413"/>
    </source>
</evidence>
<evidence type="ECO:0000256" key="3">
    <source>
        <dbReference type="ARBA" id="ARBA00022692"/>
    </source>
</evidence>
<reference evidence="10" key="1">
    <citation type="journal article" date="2019" name="Int. J. Syst. Evol. Microbiol.">
        <title>The Global Catalogue of Microorganisms (GCM) 10K type strain sequencing project: providing services to taxonomists for standard genome sequencing and annotation.</title>
        <authorList>
            <consortium name="The Broad Institute Genomics Platform"/>
            <consortium name="The Broad Institute Genome Sequencing Center for Infectious Disease"/>
            <person name="Wu L."/>
            <person name="Ma J."/>
        </authorList>
    </citation>
    <scope>NUCLEOTIDE SEQUENCE [LARGE SCALE GENOMIC DNA]</scope>
    <source>
        <strain evidence="10">CGMCC 1.13681</strain>
    </source>
</reference>
<proteinExistence type="inferred from homology"/>
<dbReference type="RefSeq" id="WP_386410316.1">
    <property type="nucleotide sequence ID" value="NZ_JBHSZO010000001.1"/>
</dbReference>
<keyword evidence="9" id="KW-0645">Protease</keyword>
<dbReference type="InterPro" id="IPR022764">
    <property type="entry name" value="Peptidase_S54_rhomboid_dom"/>
</dbReference>
<protein>
    <submittedName>
        <fullName evidence="9">Rhomboid family intramembrane serine protease</fullName>
        <ecNumber evidence="9">3.4.21.-</ecNumber>
    </submittedName>
</protein>
<dbReference type="EMBL" id="JBHSZO010000001">
    <property type="protein sequence ID" value="MFC7216649.1"/>
    <property type="molecule type" value="Genomic_DNA"/>
</dbReference>
<comment type="caution">
    <text evidence="9">The sequence shown here is derived from an EMBL/GenBank/DDBJ whole genome shotgun (WGS) entry which is preliminary data.</text>
</comment>
<evidence type="ECO:0000259" key="8">
    <source>
        <dbReference type="Pfam" id="PF01694"/>
    </source>
</evidence>
<dbReference type="Pfam" id="PF01694">
    <property type="entry name" value="Rhomboid"/>
    <property type="match status" value="1"/>
</dbReference>
<keyword evidence="6 7" id="KW-0472">Membrane</keyword>
<dbReference type="InterPro" id="IPR050925">
    <property type="entry name" value="Rhomboid_protease_S54"/>
</dbReference>
<feature type="transmembrane region" description="Helical" evidence="7">
    <location>
        <begin position="204"/>
        <end position="222"/>
    </location>
</feature>
<organism evidence="9 10">
    <name type="scientific">Streptomyces polyrhachis</name>
    <dbReference type="NCBI Taxonomy" id="1282885"/>
    <lineage>
        <taxon>Bacteria</taxon>
        <taxon>Bacillati</taxon>
        <taxon>Actinomycetota</taxon>
        <taxon>Actinomycetes</taxon>
        <taxon>Kitasatosporales</taxon>
        <taxon>Streptomycetaceae</taxon>
        <taxon>Streptomyces</taxon>
    </lineage>
</organism>
<gene>
    <name evidence="9" type="ORF">ACFQLX_00460</name>
</gene>
<feature type="transmembrane region" description="Helical" evidence="7">
    <location>
        <begin position="276"/>
        <end position="295"/>
    </location>
</feature>
<evidence type="ECO:0000256" key="2">
    <source>
        <dbReference type="ARBA" id="ARBA00009045"/>
    </source>
</evidence>
<evidence type="ECO:0000256" key="5">
    <source>
        <dbReference type="ARBA" id="ARBA00022989"/>
    </source>
</evidence>
<feature type="transmembrane region" description="Helical" evidence="7">
    <location>
        <begin position="229"/>
        <end position="246"/>
    </location>
</feature>